<feature type="transmembrane region" description="Helical" evidence="2">
    <location>
        <begin position="109"/>
        <end position="135"/>
    </location>
</feature>
<feature type="region of interest" description="Disordered" evidence="1">
    <location>
        <begin position="484"/>
        <end position="505"/>
    </location>
</feature>
<feature type="transmembrane region" description="Helical" evidence="2">
    <location>
        <begin position="374"/>
        <end position="395"/>
    </location>
</feature>
<evidence type="ECO:0000256" key="2">
    <source>
        <dbReference type="SAM" id="Phobius"/>
    </source>
</evidence>
<accession>A0A813IW83</accession>
<feature type="transmembrane region" description="Helical" evidence="2">
    <location>
        <begin position="568"/>
        <end position="592"/>
    </location>
</feature>
<feature type="compositionally biased region" description="Basic and acidic residues" evidence="1">
    <location>
        <begin position="227"/>
        <end position="241"/>
    </location>
</feature>
<dbReference type="Proteomes" id="UP000626109">
    <property type="component" value="Unassembled WGS sequence"/>
</dbReference>
<keyword evidence="2" id="KW-0812">Transmembrane</keyword>
<keyword evidence="2" id="KW-1133">Transmembrane helix</keyword>
<feature type="compositionally biased region" description="Polar residues" evidence="1">
    <location>
        <begin position="779"/>
        <end position="794"/>
    </location>
</feature>
<reference evidence="3" key="1">
    <citation type="submission" date="2021-02" db="EMBL/GenBank/DDBJ databases">
        <authorList>
            <person name="Dougan E. K."/>
            <person name="Rhodes N."/>
            <person name="Thang M."/>
            <person name="Chan C."/>
        </authorList>
    </citation>
    <scope>NUCLEOTIDE SEQUENCE</scope>
</reference>
<dbReference type="EMBL" id="CAJNNW010015421">
    <property type="protein sequence ID" value="CAE8657705.1"/>
    <property type="molecule type" value="Genomic_DNA"/>
</dbReference>
<feature type="transmembrane region" description="Helical" evidence="2">
    <location>
        <begin position="432"/>
        <end position="456"/>
    </location>
</feature>
<feature type="transmembrane region" description="Helical" evidence="2">
    <location>
        <begin position="407"/>
        <end position="426"/>
    </location>
</feature>
<feature type="transmembrane region" description="Helical" evidence="2">
    <location>
        <begin position="68"/>
        <end position="89"/>
    </location>
</feature>
<protein>
    <submittedName>
        <fullName evidence="3">Uncharacterized protein</fullName>
    </submittedName>
</protein>
<feature type="region of interest" description="Disordered" evidence="1">
    <location>
        <begin position="189"/>
        <end position="295"/>
    </location>
</feature>
<comment type="caution">
    <text evidence="3">The sequence shown here is derived from an EMBL/GenBank/DDBJ whole genome shotgun (WGS) entry which is preliminary data.</text>
</comment>
<keyword evidence="2" id="KW-0472">Membrane</keyword>
<evidence type="ECO:0000313" key="3">
    <source>
        <dbReference type="EMBL" id="CAE8657705.1"/>
    </source>
</evidence>
<organism evidence="3 4">
    <name type="scientific">Polarella glacialis</name>
    <name type="common">Dinoflagellate</name>
    <dbReference type="NCBI Taxonomy" id="89957"/>
    <lineage>
        <taxon>Eukaryota</taxon>
        <taxon>Sar</taxon>
        <taxon>Alveolata</taxon>
        <taxon>Dinophyceae</taxon>
        <taxon>Suessiales</taxon>
        <taxon>Suessiaceae</taxon>
        <taxon>Polarella</taxon>
    </lineage>
</organism>
<feature type="compositionally biased region" description="Low complexity" evidence="1">
    <location>
        <begin position="261"/>
        <end position="273"/>
    </location>
</feature>
<evidence type="ECO:0000313" key="4">
    <source>
        <dbReference type="Proteomes" id="UP000626109"/>
    </source>
</evidence>
<dbReference type="AlphaFoldDB" id="A0A813IW83"/>
<feature type="region of interest" description="Disordered" evidence="1">
    <location>
        <begin position="775"/>
        <end position="794"/>
    </location>
</feature>
<evidence type="ECO:0000256" key="1">
    <source>
        <dbReference type="SAM" id="MobiDB-lite"/>
    </source>
</evidence>
<proteinExistence type="predicted"/>
<gene>
    <name evidence="3" type="ORF">PGLA2088_LOCUS12982</name>
</gene>
<sequence length="939" mass="100922">MAHSLLAGGALAMGMGGHNLLAYNRDNYLWDMSNRQAYVFQSQNIAIAQCHLFREDIRDLTSLTTSKLSSYLIVSTLKLGFIITLFFNYDRTDRPSEPPRHAHMELLKLLFSLHFLTAFFFLILSVWFAMFAIIVSQSFMTKMLTQTVRIPLPSQKDMACAVPDAKDFEVEVASAFRIPVLEHLFASAKGKSKSTNPSEEDLASEAELGRGRSRGSVPLRQMTAEAEFGRGRGRFGSEAEARAGGGGGASTSSSPPPPPTASRATTLPPTASTGSRGLFSATAPPPTARRGPAIGGSSLEETALEEGPSLEPMGLLGQGGYTSLPPHIKLYGILLQNWIPLDFFSKVSMSIGTSTMLSGIGNYALFYDREKDSLVAQAGGICTFSCMWILTLASIAQELCLPWNIKIMLYSLVLSGPAVVLLMEVADFCGPSVQWTMLLAISLQAAWVCILCALALPLSGRMPLYWTAARFLDPLVDPSSLECADDMSGSDAESGESQSEEDNNSFVRHTTQLQMPLEAFGWNEDDVKRLAACGGKPVPSVKAYEAQFHPPTSIAKFEALSTRARHHFMIGAVLVGLAWFTVVLFCAFGHVFQSASQKLKPRSLRESELQQLHGAGLAGQDNWASTMSLSRAATSAVQLGVVNVTLPETWLRPQSMDCDSAGRLVLADGLQAFVQYKAGSSSWLGPLSSCDASSQISDASFTSEGDLLVTGMAGLEVLALRSLTDKVVNASGGETQTLVEELEELQRAQLCRGAEEAPTVSARVLGLGDSQLENENENRSFSLTARRTRQPETQQLEAVSLDDSATAANSGSLASRRAARGLGLLSGRLVAIQATGSRTDGMLWSVSGFLDWPGSRWIAVSAREGFGLLLDAQGQAWRFHAATGSWEGPWQLGAGSNWRGLCLRPGASSWYALGNPLSSTSTSGKEVGIEIREFAIPGS</sequence>
<name>A0A813IW83_POLGL</name>